<dbReference type="GO" id="GO:0005634">
    <property type="term" value="C:nucleus"/>
    <property type="evidence" value="ECO:0007669"/>
    <property type="project" value="UniProtKB-SubCell"/>
</dbReference>
<dbReference type="PROSITE" id="PS51257">
    <property type="entry name" value="PROKAR_LIPOPROTEIN"/>
    <property type="match status" value="1"/>
</dbReference>
<evidence type="ECO:0000313" key="3">
    <source>
        <dbReference type="EMBL" id="KAH6697632.1"/>
    </source>
</evidence>
<dbReference type="PANTHER" id="PTHR37534:SF46">
    <property type="entry name" value="ZN(II)2CYS6 TRANSCRIPTION FACTOR (EUROFUNG)"/>
    <property type="match status" value="1"/>
</dbReference>
<dbReference type="InterPro" id="IPR021858">
    <property type="entry name" value="Fun_TF"/>
</dbReference>
<organism evidence="3 4">
    <name type="scientific">Plectosphaerella plurivora</name>
    <dbReference type="NCBI Taxonomy" id="936078"/>
    <lineage>
        <taxon>Eukaryota</taxon>
        <taxon>Fungi</taxon>
        <taxon>Dikarya</taxon>
        <taxon>Ascomycota</taxon>
        <taxon>Pezizomycotina</taxon>
        <taxon>Sordariomycetes</taxon>
        <taxon>Hypocreomycetidae</taxon>
        <taxon>Glomerellales</taxon>
        <taxon>Plectosphaerellaceae</taxon>
        <taxon>Plectosphaerella</taxon>
    </lineage>
</organism>
<comment type="caution">
    <text evidence="3">The sequence shown here is derived from an EMBL/GenBank/DDBJ whole genome shotgun (WGS) entry which is preliminary data.</text>
</comment>
<protein>
    <submittedName>
        <fullName evidence="3">Fungal-specific transcription factor domain-containing protein</fullName>
    </submittedName>
</protein>
<dbReference type="Pfam" id="PF11951">
    <property type="entry name" value="Fungal_trans_2"/>
    <property type="match status" value="1"/>
</dbReference>
<evidence type="ECO:0000313" key="4">
    <source>
        <dbReference type="Proteomes" id="UP000770015"/>
    </source>
</evidence>
<sequence length="422" mass="46723">MSRCPCPWNLVAISCIHFKSKEQKFLWDYFTHVASRIFDCYDSIPTDYDPRHSALLPAMGSFDATLLSSILAFSAYCLQMTGYAGEYGARASSLFSEAFNSLTVSLTEDWIATEAMLPPLAAALLLYHCGGPNFSSLLSLARGAAIRISQVDNSFREDLRCQSLFALLAWTDVCTINAIAAPTVAATPAEDSDTETAASILPIVQAITSQENLCPDFGSWVTHPIYAFSQKLIKPMMQIGRLAKLRTSATAAIQITELNEKIEMVELDLLEAYKEDTKSYEDGTSSDPGELMHVNVAMHAAASIMAYSRLRDTPWTSTHIRRQVATIIDEAKQVTAGSAATRALVFPLFIAGCEALDGASRDFIGMRLGDCHRLDPFQPAKITDRMRKVWEIRDNDPGLNWLQWTTELHSHTLEDGQNMIVW</sequence>
<keyword evidence="4" id="KW-1185">Reference proteome</keyword>
<keyword evidence="2" id="KW-0539">Nucleus</keyword>
<proteinExistence type="predicted"/>
<comment type="subcellular location">
    <subcellularLocation>
        <location evidence="1">Nucleus</location>
    </subcellularLocation>
</comment>
<reference evidence="3" key="1">
    <citation type="journal article" date="2021" name="Nat. Commun.">
        <title>Genetic determinants of endophytism in the Arabidopsis root mycobiome.</title>
        <authorList>
            <person name="Mesny F."/>
            <person name="Miyauchi S."/>
            <person name="Thiergart T."/>
            <person name="Pickel B."/>
            <person name="Atanasova L."/>
            <person name="Karlsson M."/>
            <person name="Huettel B."/>
            <person name="Barry K.W."/>
            <person name="Haridas S."/>
            <person name="Chen C."/>
            <person name="Bauer D."/>
            <person name="Andreopoulos W."/>
            <person name="Pangilinan J."/>
            <person name="LaButti K."/>
            <person name="Riley R."/>
            <person name="Lipzen A."/>
            <person name="Clum A."/>
            <person name="Drula E."/>
            <person name="Henrissat B."/>
            <person name="Kohler A."/>
            <person name="Grigoriev I.V."/>
            <person name="Martin F.M."/>
            <person name="Hacquard S."/>
        </authorList>
    </citation>
    <scope>NUCLEOTIDE SEQUENCE</scope>
    <source>
        <strain evidence="3">MPI-SDFR-AT-0117</strain>
    </source>
</reference>
<dbReference type="OrthoDB" id="5229455at2759"/>
<evidence type="ECO:0000256" key="1">
    <source>
        <dbReference type="ARBA" id="ARBA00004123"/>
    </source>
</evidence>
<gene>
    <name evidence="3" type="ORF">F5X68DRAFT_257761</name>
</gene>
<dbReference type="PANTHER" id="PTHR37534">
    <property type="entry name" value="TRANSCRIPTIONAL ACTIVATOR PROTEIN UGA3"/>
    <property type="match status" value="1"/>
</dbReference>
<evidence type="ECO:0000256" key="2">
    <source>
        <dbReference type="ARBA" id="ARBA00023242"/>
    </source>
</evidence>
<dbReference type="EMBL" id="JAGSXJ010000001">
    <property type="protein sequence ID" value="KAH6697632.1"/>
    <property type="molecule type" value="Genomic_DNA"/>
</dbReference>
<accession>A0A9P8VND6</accession>
<dbReference type="Proteomes" id="UP000770015">
    <property type="component" value="Unassembled WGS sequence"/>
</dbReference>
<dbReference type="AlphaFoldDB" id="A0A9P8VND6"/>
<name>A0A9P8VND6_9PEZI</name>